<feature type="compositionally biased region" description="Basic and acidic residues" evidence="1">
    <location>
        <begin position="125"/>
        <end position="135"/>
    </location>
</feature>
<feature type="compositionally biased region" description="Basic and acidic residues" evidence="1">
    <location>
        <begin position="1"/>
        <end position="13"/>
    </location>
</feature>
<evidence type="ECO:0000313" key="3">
    <source>
        <dbReference type="Proteomes" id="UP000266673"/>
    </source>
</evidence>
<feature type="region of interest" description="Disordered" evidence="1">
    <location>
        <begin position="125"/>
        <end position="145"/>
    </location>
</feature>
<keyword evidence="3" id="KW-1185">Reference proteome</keyword>
<evidence type="ECO:0000256" key="1">
    <source>
        <dbReference type="SAM" id="MobiDB-lite"/>
    </source>
</evidence>
<sequence length="145" mass="16920">MSSKGLDSKDEASKGSQVQNTYKKKKHEGSMQQNPNKTNKIINNNIMFNEINKQPSEKVLIQTMMTIPDETEIAKETKINNDYHVTDEIEIDKTYEEQLGNKNEKKLTNSQMSYSEMVKKSLLQTRERRNSEKLIHNGQNKLWKK</sequence>
<protein>
    <submittedName>
        <fullName evidence="2">Uncharacterized protein</fullName>
    </submittedName>
</protein>
<gene>
    <name evidence="2" type="ORF">C2G38_2181935</name>
</gene>
<name>A0A397VBK1_9GLOM</name>
<dbReference type="Proteomes" id="UP000266673">
    <property type="component" value="Unassembled WGS sequence"/>
</dbReference>
<organism evidence="2 3">
    <name type="scientific">Gigaspora rosea</name>
    <dbReference type="NCBI Taxonomy" id="44941"/>
    <lineage>
        <taxon>Eukaryota</taxon>
        <taxon>Fungi</taxon>
        <taxon>Fungi incertae sedis</taxon>
        <taxon>Mucoromycota</taxon>
        <taxon>Glomeromycotina</taxon>
        <taxon>Glomeromycetes</taxon>
        <taxon>Diversisporales</taxon>
        <taxon>Gigasporaceae</taxon>
        <taxon>Gigaspora</taxon>
    </lineage>
</organism>
<accession>A0A397VBK1</accession>
<evidence type="ECO:0000313" key="2">
    <source>
        <dbReference type="EMBL" id="RIB19402.1"/>
    </source>
</evidence>
<dbReference type="AlphaFoldDB" id="A0A397VBK1"/>
<dbReference type="EMBL" id="QKWP01000476">
    <property type="protein sequence ID" value="RIB19402.1"/>
    <property type="molecule type" value="Genomic_DNA"/>
</dbReference>
<comment type="caution">
    <text evidence="2">The sequence shown here is derived from an EMBL/GenBank/DDBJ whole genome shotgun (WGS) entry which is preliminary data.</text>
</comment>
<proteinExistence type="predicted"/>
<reference evidence="2 3" key="1">
    <citation type="submission" date="2018-06" db="EMBL/GenBank/DDBJ databases">
        <title>Comparative genomics reveals the genomic features of Rhizophagus irregularis, R. cerebriforme, R. diaphanum and Gigaspora rosea, and their symbiotic lifestyle signature.</title>
        <authorList>
            <person name="Morin E."/>
            <person name="San Clemente H."/>
            <person name="Chen E.C.H."/>
            <person name="De La Providencia I."/>
            <person name="Hainaut M."/>
            <person name="Kuo A."/>
            <person name="Kohler A."/>
            <person name="Murat C."/>
            <person name="Tang N."/>
            <person name="Roy S."/>
            <person name="Loubradou J."/>
            <person name="Henrissat B."/>
            <person name="Grigoriev I.V."/>
            <person name="Corradi N."/>
            <person name="Roux C."/>
            <person name="Martin F.M."/>
        </authorList>
    </citation>
    <scope>NUCLEOTIDE SEQUENCE [LARGE SCALE GENOMIC DNA]</scope>
    <source>
        <strain evidence="2 3">DAOM 194757</strain>
    </source>
</reference>
<feature type="region of interest" description="Disordered" evidence="1">
    <location>
        <begin position="1"/>
        <end position="42"/>
    </location>
</feature>